<evidence type="ECO:0000313" key="8">
    <source>
        <dbReference type="Proteomes" id="UP000295703"/>
    </source>
</evidence>
<feature type="transmembrane region" description="Helical" evidence="6">
    <location>
        <begin position="39"/>
        <end position="60"/>
    </location>
</feature>
<dbReference type="EMBL" id="RYZW01000064">
    <property type="protein sequence ID" value="TDZ53953.1"/>
    <property type="molecule type" value="Genomic_DNA"/>
</dbReference>
<dbReference type="SUPFAM" id="SSF103473">
    <property type="entry name" value="MFS general substrate transporter"/>
    <property type="match status" value="1"/>
</dbReference>
<feature type="transmembrane region" description="Helical" evidence="6">
    <location>
        <begin position="110"/>
        <end position="127"/>
    </location>
</feature>
<dbReference type="AlphaFoldDB" id="A0A4V3HVY9"/>
<feature type="transmembrane region" description="Helical" evidence="6">
    <location>
        <begin position="174"/>
        <end position="192"/>
    </location>
</feature>
<evidence type="ECO:0000313" key="7">
    <source>
        <dbReference type="EMBL" id="TDZ53953.1"/>
    </source>
</evidence>
<comment type="subcellular location">
    <subcellularLocation>
        <location evidence="1">Membrane</location>
        <topology evidence="1">Multi-pass membrane protein</topology>
    </subcellularLocation>
</comment>
<dbReference type="Proteomes" id="UP000295703">
    <property type="component" value="Unassembled WGS sequence"/>
</dbReference>
<organism evidence="7 8">
    <name type="scientific">Colletotrichum trifolii</name>
    <dbReference type="NCBI Taxonomy" id="5466"/>
    <lineage>
        <taxon>Eukaryota</taxon>
        <taxon>Fungi</taxon>
        <taxon>Dikarya</taxon>
        <taxon>Ascomycota</taxon>
        <taxon>Pezizomycotina</taxon>
        <taxon>Sordariomycetes</taxon>
        <taxon>Hypocreomycetidae</taxon>
        <taxon>Glomerellales</taxon>
        <taxon>Glomerellaceae</taxon>
        <taxon>Colletotrichum</taxon>
        <taxon>Colletotrichum orbiculare species complex</taxon>
    </lineage>
</organism>
<gene>
    <name evidence="7" type="ORF">CTRI78_v006661</name>
</gene>
<comment type="caution">
    <text evidence="7">The sequence shown here is derived from an EMBL/GenBank/DDBJ whole genome shotgun (WGS) entry which is preliminary data.</text>
</comment>
<accession>A0A4V3HVY9</accession>
<protein>
    <submittedName>
        <fullName evidence="7">Putative transporter</fullName>
    </submittedName>
</protein>
<reference evidence="7 8" key="1">
    <citation type="submission" date="2018-12" db="EMBL/GenBank/DDBJ databases">
        <title>Genome sequence and assembly of Colletotrichum trifolii.</title>
        <authorList>
            <person name="Gan P."/>
            <person name="Shirasu K."/>
        </authorList>
    </citation>
    <scope>NUCLEOTIDE SEQUENCE [LARGE SCALE GENOMIC DNA]</scope>
    <source>
        <strain evidence="7 8">543-2</strain>
    </source>
</reference>
<proteinExistence type="predicted"/>
<keyword evidence="4 6" id="KW-1133">Transmembrane helix</keyword>
<dbReference type="GO" id="GO:0022857">
    <property type="term" value="F:transmembrane transporter activity"/>
    <property type="evidence" value="ECO:0007669"/>
    <property type="project" value="TreeGrafter"/>
</dbReference>
<name>A0A4V3HVY9_COLTR</name>
<evidence type="ECO:0000256" key="6">
    <source>
        <dbReference type="SAM" id="Phobius"/>
    </source>
</evidence>
<evidence type="ECO:0000256" key="3">
    <source>
        <dbReference type="ARBA" id="ARBA00022692"/>
    </source>
</evidence>
<dbReference type="PANTHER" id="PTHR43791">
    <property type="entry name" value="PERMEASE-RELATED"/>
    <property type="match status" value="1"/>
</dbReference>
<dbReference type="PANTHER" id="PTHR43791:SF65">
    <property type="entry name" value="MAJOR FACILITATOR SUPERFAMILY (MFS) PROFILE DOMAIN-CONTAINING PROTEIN-RELATED"/>
    <property type="match status" value="1"/>
</dbReference>
<keyword evidence="2" id="KW-0813">Transport</keyword>
<dbReference type="Gene3D" id="1.20.1250.20">
    <property type="entry name" value="MFS general substrate transporter like domains"/>
    <property type="match status" value="1"/>
</dbReference>
<evidence type="ECO:0000256" key="1">
    <source>
        <dbReference type="ARBA" id="ARBA00004141"/>
    </source>
</evidence>
<keyword evidence="8" id="KW-1185">Reference proteome</keyword>
<dbReference type="InterPro" id="IPR036259">
    <property type="entry name" value="MFS_trans_sf"/>
</dbReference>
<sequence>MTIRLGFFWMAMTFADILCAILAYGILHMRGVLGHEGWRWLFLLEGLLTMFIGFLSFFLMPAGPTQTAGWFRGNNGWYTPREEEIMVNRIIRDDPNKGSMHNRQRIALKLLWPIYLIGLTFLVPATTPKQYLTLSLRGLGFDTFQTNLLVIPQQVLGTVSMMLLLWIAERTKNILVWAAFSQVWMLPFLVWLRVVDTSKASRWTVWIVMTLMLTKPMQEKVAYLDQNDDQGSKRLDFRFTY</sequence>
<feature type="transmembrane region" description="Helical" evidence="6">
    <location>
        <begin position="148"/>
        <end position="168"/>
    </location>
</feature>
<evidence type="ECO:0000256" key="2">
    <source>
        <dbReference type="ARBA" id="ARBA00022448"/>
    </source>
</evidence>
<feature type="transmembrane region" description="Helical" evidence="6">
    <location>
        <begin position="6"/>
        <end position="27"/>
    </location>
</feature>
<keyword evidence="3 6" id="KW-0812">Transmembrane</keyword>
<evidence type="ECO:0000256" key="5">
    <source>
        <dbReference type="ARBA" id="ARBA00023136"/>
    </source>
</evidence>
<evidence type="ECO:0000256" key="4">
    <source>
        <dbReference type="ARBA" id="ARBA00022989"/>
    </source>
</evidence>
<keyword evidence="5 6" id="KW-0472">Membrane</keyword>
<dbReference type="GO" id="GO:0016020">
    <property type="term" value="C:membrane"/>
    <property type="evidence" value="ECO:0007669"/>
    <property type="project" value="UniProtKB-SubCell"/>
</dbReference>